<proteinExistence type="predicted"/>
<evidence type="ECO:0000313" key="7">
    <source>
        <dbReference type="EMBL" id="NYT86015.1"/>
    </source>
</evidence>
<sequence length="190" mass="21089">MVKRVWPQALLLIGLLLLLQTVGDDAQAILRFSRQALDEGAWWRLLTAHFVHLGWIHTILNILGVLMCCALAPQLFDYRLWLKLVCLALGVSLSLWCWSPEITVYSGMSGVLYGLLVLGLWPQARRKDRLAALALAMTAGWMLWQLAVGPSTTEEQWIGGRIAAIAHLYGFGTGLTMMLVGMVCRRISSG</sequence>
<evidence type="ECO:0000256" key="1">
    <source>
        <dbReference type="ARBA" id="ARBA00004141"/>
    </source>
</evidence>
<keyword evidence="4 5" id="KW-0472">Membrane</keyword>
<feature type="domain" description="Peptidase S54 rhomboid" evidence="6">
    <location>
        <begin position="40"/>
        <end position="180"/>
    </location>
</feature>
<dbReference type="Pfam" id="PF01694">
    <property type="entry name" value="Rhomboid"/>
    <property type="match status" value="1"/>
</dbReference>
<feature type="transmembrane region" description="Helical" evidence="5">
    <location>
        <begin position="162"/>
        <end position="184"/>
    </location>
</feature>
<evidence type="ECO:0000313" key="8">
    <source>
        <dbReference type="Proteomes" id="UP000554144"/>
    </source>
</evidence>
<gene>
    <name evidence="7" type="primary">rrtA</name>
    <name evidence="7" type="ORF">H0A62_10400</name>
</gene>
<protein>
    <submittedName>
        <fullName evidence="7">Rhombosortase</fullName>
        <ecNumber evidence="7">3.4.21.-</ecNumber>
    </submittedName>
</protein>
<comment type="caution">
    <text evidence="7">The sequence shown here is derived from an EMBL/GenBank/DDBJ whole genome shotgun (WGS) entry which is preliminary data.</text>
</comment>
<name>A0A853H4B0_9BURK</name>
<dbReference type="EC" id="3.4.21.-" evidence="7"/>
<dbReference type="EMBL" id="JACCEV010000002">
    <property type="protein sequence ID" value="NYT86015.1"/>
    <property type="molecule type" value="Genomic_DNA"/>
</dbReference>
<keyword evidence="3 5" id="KW-1133">Transmembrane helix</keyword>
<dbReference type="PANTHER" id="PTHR43066">
    <property type="entry name" value="RHOMBOID-RELATED PROTEIN"/>
    <property type="match status" value="1"/>
</dbReference>
<feature type="transmembrane region" description="Helical" evidence="5">
    <location>
        <begin position="47"/>
        <end position="73"/>
    </location>
</feature>
<dbReference type="NCBIfam" id="TIGR03902">
    <property type="entry name" value="rhom_GG_sort"/>
    <property type="match status" value="1"/>
</dbReference>
<dbReference type="InterPro" id="IPR022764">
    <property type="entry name" value="Peptidase_S54_rhomboid_dom"/>
</dbReference>
<dbReference type="InterPro" id="IPR035952">
    <property type="entry name" value="Rhomboid-like_sf"/>
</dbReference>
<evidence type="ECO:0000259" key="6">
    <source>
        <dbReference type="Pfam" id="PF01694"/>
    </source>
</evidence>
<organism evidence="7 8">
    <name type="scientific">Pollutimonas harenae</name>
    <dbReference type="NCBI Taxonomy" id="657015"/>
    <lineage>
        <taxon>Bacteria</taxon>
        <taxon>Pseudomonadati</taxon>
        <taxon>Pseudomonadota</taxon>
        <taxon>Betaproteobacteria</taxon>
        <taxon>Burkholderiales</taxon>
        <taxon>Alcaligenaceae</taxon>
        <taxon>Pollutimonas</taxon>
    </lineage>
</organism>
<dbReference type="Gene3D" id="1.20.1540.10">
    <property type="entry name" value="Rhomboid-like"/>
    <property type="match status" value="1"/>
</dbReference>
<dbReference type="OrthoDB" id="196054at2"/>
<feature type="transmembrane region" description="Helical" evidence="5">
    <location>
        <begin position="130"/>
        <end position="147"/>
    </location>
</feature>
<evidence type="ECO:0000256" key="5">
    <source>
        <dbReference type="SAM" id="Phobius"/>
    </source>
</evidence>
<keyword evidence="8" id="KW-1185">Reference proteome</keyword>
<dbReference type="SUPFAM" id="SSF144091">
    <property type="entry name" value="Rhomboid-like"/>
    <property type="match status" value="1"/>
</dbReference>
<dbReference type="AlphaFoldDB" id="A0A853H4B0"/>
<keyword evidence="2 5" id="KW-0812">Transmembrane</keyword>
<dbReference type="GO" id="GO:0016020">
    <property type="term" value="C:membrane"/>
    <property type="evidence" value="ECO:0007669"/>
    <property type="project" value="UniProtKB-SubCell"/>
</dbReference>
<feature type="transmembrane region" description="Helical" evidence="5">
    <location>
        <begin position="102"/>
        <end position="121"/>
    </location>
</feature>
<evidence type="ECO:0000256" key="2">
    <source>
        <dbReference type="ARBA" id="ARBA00022692"/>
    </source>
</evidence>
<accession>A0A853H4B0</accession>
<evidence type="ECO:0000256" key="4">
    <source>
        <dbReference type="ARBA" id="ARBA00023136"/>
    </source>
</evidence>
<keyword evidence="7" id="KW-0378">Hydrolase</keyword>
<evidence type="ECO:0000256" key="3">
    <source>
        <dbReference type="ARBA" id="ARBA00022989"/>
    </source>
</evidence>
<dbReference type="Proteomes" id="UP000554144">
    <property type="component" value="Unassembled WGS sequence"/>
</dbReference>
<dbReference type="InterPro" id="IPR023826">
    <property type="entry name" value="Rhom-like_SP_proteobac"/>
</dbReference>
<comment type="subcellular location">
    <subcellularLocation>
        <location evidence="1">Membrane</location>
        <topology evidence="1">Multi-pass membrane protein</topology>
    </subcellularLocation>
</comment>
<dbReference type="RefSeq" id="WP_130039555.1">
    <property type="nucleotide sequence ID" value="NZ_JACCEV010000002.1"/>
</dbReference>
<dbReference type="GO" id="GO:0004252">
    <property type="term" value="F:serine-type endopeptidase activity"/>
    <property type="evidence" value="ECO:0007669"/>
    <property type="project" value="InterPro"/>
</dbReference>
<reference evidence="7 8" key="1">
    <citation type="submission" date="2020-07" db="EMBL/GenBank/DDBJ databases">
        <title>Taxonomic revisions and descriptions of new bacterial species based on genomic comparisons in the high-G+C-content subgroup of the family Alcaligenaceae.</title>
        <authorList>
            <person name="Szabo A."/>
            <person name="Felfoldi T."/>
        </authorList>
    </citation>
    <scope>NUCLEOTIDE SEQUENCE [LARGE SCALE GENOMIC DNA]</scope>
    <source>
        <strain evidence="7 8">DSM 25667</strain>
    </source>
</reference>
<dbReference type="PANTHER" id="PTHR43066:SF5">
    <property type="entry name" value="RHOMBOID-LIKE PROTEIN 11, CHLOROPLASTIC-RELATED"/>
    <property type="match status" value="1"/>
</dbReference>
<feature type="transmembrane region" description="Helical" evidence="5">
    <location>
        <begin position="80"/>
        <end position="96"/>
    </location>
</feature>